<keyword evidence="1 10" id="KW-0171">Cobalt transport</keyword>
<evidence type="ECO:0000256" key="7">
    <source>
        <dbReference type="ARBA" id="ARBA00023065"/>
    </source>
</evidence>
<dbReference type="UniPathway" id="UPA00148"/>
<dbReference type="AlphaFoldDB" id="A0A1M4YS95"/>
<evidence type="ECO:0000313" key="12">
    <source>
        <dbReference type="Proteomes" id="UP000184035"/>
    </source>
</evidence>
<dbReference type="GO" id="GO:0005886">
    <property type="term" value="C:plasma membrane"/>
    <property type="evidence" value="ECO:0007669"/>
    <property type="project" value="UniProtKB-SubCell"/>
</dbReference>
<comment type="subcellular location">
    <subcellularLocation>
        <location evidence="10">Cell membrane</location>
        <topology evidence="10">Multi-pass membrane protein</topology>
    </subcellularLocation>
</comment>
<dbReference type="RefSeq" id="WP_072897425.1">
    <property type="nucleotide sequence ID" value="NZ_FQVM01000031.1"/>
</dbReference>
<evidence type="ECO:0000256" key="8">
    <source>
        <dbReference type="ARBA" id="ARBA00023136"/>
    </source>
</evidence>
<keyword evidence="12" id="KW-1185">Reference proteome</keyword>
<keyword evidence="4 10" id="KW-0169">Cobalamin biosynthesis</keyword>
<evidence type="ECO:0000256" key="10">
    <source>
        <dbReference type="HAMAP-Rule" id="MF_00330"/>
    </source>
</evidence>
<accession>A0A1M4YS95</accession>
<dbReference type="InterPro" id="IPR003705">
    <property type="entry name" value="CbiN"/>
</dbReference>
<name>A0A1M4YS95_9CLOT</name>
<comment type="subunit">
    <text evidence="10">Forms an energy-coupling factor (ECF) transporter complex composed of an ATP-binding protein (A component, CbiO), a transmembrane protein (T component, CbiQ) and 2 possible substrate-capture proteins (S components, CbiM and CbiN) of unknown stoichimetry.</text>
</comment>
<comment type="function">
    <text evidence="10">Part of the energy-coupling factor (ECF) transporter complex CbiMNOQ involved in cobalt import.</text>
</comment>
<dbReference type="EMBL" id="FQVM01000031">
    <property type="protein sequence ID" value="SHF08601.1"/>
    <property type="molecule type" value="Genomic_DNA"/>
</dbReference>
<keyword evidence="8 10" id="KW-0472">Membrane</keyword>
<sequence>MSTVKKNLILLLLCVILLVAPFIVARNGEFSGSDDLAEEKIEELNKDYKPWASHIFEPPSGEVESFLFSLQAAIGAGFIGFFVGRKTKKC</sequence>
<keyword evidence="3 10" id="KW-1003">Cell membrane</keyword>
<dbReference type="NCBIfam" id="NF002780">
    <property type="entry name" value="PRK02898.1"/>
    <property type="match status" value="1"/>
</dbReference>
<evidence type="ECO:0000313" key="11">
    <source>
        <dbReference type="EMBL" id="SHF08601.1"/>
    </source>
</evidence>
<evidence type="ECO:0000256" key="2">
    <source>
        <dbReference type="ARBA" id="ARBA00022448"/>
    </source>
</evidence>
<dbReference type="STRING" id="1533.SAMN05443638_13119"/>
<evidence type="ECO:0000256" key="6">
    <source>
        <dbReference type="ARBA" id="ARBA00022989"/>
    </source>
</evidence>
<protein>
    <recommendedName>
        <fullName evidence="10">Cobalt transport protein CbiN</fullName>
    </recommendedName>
    <alternativeName>
        <fullName evidence="10">Energy-coupling factor transporter probable substrate-capture protein CbiN</fullName>
        <shortName evidence="10">ECF transporter S component CbiN</shortName>
    </alternativeName>
</protein>
<dbReference type="PANTHER" id="PTHR38662">
    <property type="entry name" value="COBALT TRANSPORT PROTEIN CBIN"/>
    <property type="match status" value="1"/>
</dbReference>
<keyword evidence="9 10" id="KW-0170">Cobalt</keyword>
<dbReference type="HAMAP" id="MF_00330">
    <property type="entry name" value="CbiN"/>
    <property type="match status" value="1"/>
</dbReference>
<keyword evidence="7 10" id="KW-0406">Ion transport</keyword>
<dbReference type="OrthoDB" id="1551318at2"/>
<dbReference type="Proteomes" id="UP000184035">
    <property type="component" value="Unassembled WGS sequence"/>
</dbReference>
<evidence type="ECO:0000256" key="5">
    <source>
        <dbReference type="ARBA" id="ARBA00022692"/>
    </source>
</evidence>
<organism evidence="11 12">
    <name type="scientific">Clostridium fallax</name>
    <dbReference type="NCBI Taxonomy" id="1533"/>
    <lineage>
        <taxon>Bacteria</taxon>
        <taxon>Bacillati</taxon>
        <taxon>Bacillota</taxon>
        <taxon>Clostridia</taxon>
        <taxon>Eubacteriales</taxon>
        <taxon>Clostridiaceae</taxon>
        <taxon>Clostridium</taxon>
    </lineage>
</organism>
<keyword evidence="6 10" id="KW-1133">Transmembrane helix</keyword>
<keyword evidence="2 10" id="KW-0813">Transport</keyword>
<comment type="caution">
    <text evidence="10">Lacks conserved residue(s) required for the propagation of feature annotation.</text>
</comment>
<keyword evidence="5 10" id="KW-0812">Transmembrane</keyword>
<evidence type="ECO:0000256" key="9">
    <source>
        <dbReference type="ARBA" id="ARBA00023285"/>
    </source>
</evidence>
<feature type="transmembrane region" description="Helical" evidence="10">
    <location>
        <begin position="66"/>
        <end position="84"/>
    </location>
</feature>
<dbReference type="GO" id="GO:0009236">
    <property type="term" value="P:cobalamin biosynthetic process"/>
    <property type="evidence" value="ECO:0007669"/>
    <property type="project" value="UniProtKB-UniRule"/>
</dbReference>
<reference evidence="11 12" key="1">
    <citation type="submission" date="2016-11" db="EMBL/GenBank/DDBJ databases">
        <authorList>
            <person name="Jaros S."/>
            <person name="Januszkiewicz K."/>
            <person name="Wedrychowicz H."/>
        </authorList>
    </citation>
    <scope>NUCLEOTIDE SEQUENCE [LARGE SCALE GENOMIC DNA]</scope>
    <source>
        <strain evidence="11 12">DSM 2631</strain>
    </source>
</reference>
<comment type="similarity">
    <text evidence="10">Belongs to the CbiN family.</text>
</comment>
<gene>
    <name evidence="10" type="primary">cbiN</name>
    <name evidence="11" type="ORF">SAMN05443638_13119</name>
</gene>
<dbReference type="GO" id="GO:0015087">
    <property type="term" value="F:cobalt ion transmembrane transporter activity"/>
    <property type="evidence" value="ECO:0007669"/>
    <property type="project" value="UniProtKB-UniRule"/>
</dbReference>
<dbReference type="PANTHER" id="PTHR38662:SF1">
    <property type="entry name" value="COBALT TRANSPORT PROTEIN CBIN"/>
    <property type="match status" value="1"/>
</dbReference>
<comment type="pathway">
    <text evidence="10">Cofactor biosynthesis; adenosylcobalamin biosynthesis.</text>
</comment>
<evidence type="ECO:0000256" key="1">
    <source>
        <dbReference type="ARBA" id="ARBA00022426"/>
    </source>
</evidence>
<evidence type="ECO:0000256" key="3">
    <source>
        <dbReference type="ARBA" id="ARBA00022475"/>
    </source>
</evidence>
<dbReference type="Pfam" id="PF02553">
    <property type="entry name" value="CbiN"/>
    <property type="match status" value="1"/>
</dbReference>
<evidence type="ECO:0000256" key="4">
    <source>
        <dbReference type="ARBA" id="ARBA00022573"/>
    </source>
</evidence>
<proteinExistence type="inferred from homology"/>